<dbReference type="OrthoDB" id="9804723at2"/>
<sequence length="250" mass="26682">MPTFTHQGIDLSYLDEGEGDPVLLIHGFASNKMINWSYTGWVTTLTKAGYRAIALDNRGHGESTKLYDPEAYSSETMAEDARALLDHLGIQRADVMGYSMGARIAAFLCLNHQERVRSVVFGGLGIGMVTGVGGSAPIVEALEAASLDEVTDPVGRTFRAFADQTKSDRMALAACMRAMRKKLAPEQVGSIQRPALVAVGSKDEVAGSAAELAALLPNGRALDITGRDHMLAVGDKIYKAGVLEFLAARP</sequence>
<evidence type="ECO:0000259" key="1">
    <source>
        <dbReference type="Pfam" id="PF00561"/>
    </source>
</evidence>
<dbReference type="GO" id="GO:0018785">
    <property type="term" value="F:haloacetate dehalogenase activity"/>
    <property type="evidence" value="ECO:0007669"/>
    <property type="project" value="UniProtKB-EC"/>
</dbReference>
<dbReference type="Pfam" id="PF00561">
    <property type="entry name" value="Abhydrolase_1"/>
    <property type="match status" value="1"/>
</dbReference>
<evidence type="ECO:0000313" key="2">
    <source>
        <dbReference type="EMBL" id="ODN69528.1"/>
    </source>
</evidence>
<keyword evidence="2" id="KW-0378">Hydrolase</keyword>
<organism evidence="2 3">
    <name type="scientific">Methylobrevis pamukkalensis</name>
    <dbReference type="NCBI Taxonomy" id="1439726"/>
    <lineage>
        <taxon>Bacteria</taxon>
        <taxon>Pseudomonadati</taxon>
        <taxon>Pseudomonadota</taxon>
        <taxon>Alphaproteobacteria</taxon>
        <taxon>Hyphomicrobiales</taxon>
        <taxon>Pleomorphomonadaceae</taxon>
        <taxon>Methylobrevis</taxon>
    </lineage>
</organism>
<dbReference type="RefSeq" id="WP_069307590.1">
    <property type="nucleotide sequence ID" value="NZ_MCRJ01000086.1"/>
</dbReference>
<dbReference type="InterPro" id="IPR029058">
    <property type="entry name" value="AB_hydrolase_fold"/>
</dbReference>
<keyword evidence="3" id="KW-1185">Reference proteome</keyword>
<feature type="domain" description="AB hydrolase-1" evidence="1">
    <location>
        <begin position="21"/>
        <end position="121"/>
    </location>
</feature>
<gene>
    <name evidence="2" type="primary">dehH1</name>
    <name evidence="2" type="ORF">A6302_03165</name>
</gene>
<dbReference type="Proteomes" id="UP000094622">
    <property type="component" value="Unassembled WGS sequence"/>
</dbReference>
<dbReference type="GO" id="GO:0046503">
    <property type="term" value="P:glycerolipid catabolic process"/>
    <property type="evidence" value="ECO:0007669"/>
    <property type="project" value="TreeGrafter"/>
</dbReference>
<dbReference type="InterPro" id="IPR000073">
    <property type="entry name" value="AB_hydrolase_1"/>
</dbReference>
<dbReference type="PANTHER" id="PTHR43433">
    <property type="entry name" value="HYDROLASE, ALPHA/BETA FOLD FAMILY PROTEIN"/>
    <property type="match status" value="1"/>
</dbReference>
<protein>
    <submittedName>
        <fullName evidence="2">Haloacetate dehalogenase H-1</fullName>
        <ecNumber evidence="2">3.8.1.3</ecNumber>
    </submittedName>
</protein>
<name>A0A1E3GZM1_9HYPH</name>
<dbReference type="Gene3D" id="3.40.50.1820">
    <property type="entry name" value="alpha/beta hydrolase"/>
    <property type="match status" value="1"/>
</dbReference>
<dbReference type="GO" id="GO:0004806">
    <property type="term" value="F:triacylglycerol lipase activity"/>
    <property type="evidence" value="ECO:0007669"/>
    <property type="project" value="TreeGrafter"/>
</dbReference>
<dbReference type="AlphaFoldDB" id="A0A1E3GZM1"/>
<dbReference type="InterPro" id="IPR050471">
    <property type="entry name" value="AB_hydrolase"/>
</dbReference>
<accession>A0A1E3GZM1</accession>
<reference evidence="2 3" key="1">
    <citation type="submission" date="2016-07" db="EMBL/GenBank/DDBJ databases">
        <title>Draft Genome Sequence of Methylobrevis pamukkalensis PK2.</title>
        <authorList>
            <person name="Vasilenko O.V."/>
            <person name="Doronina N.V."/>
            <person name="Shmareva M.N."/>
            <person name="Tarlachkov S.V."/>
            <person name="Mustakhimov I."/>
            <person name="Trotsenko Y.A."/>
        </authorList>
    </citation>
    <scope>NUCLEOTIDE SEQUENCE [LARGE SCALE GENOMIC DNA]</scope>
    <source>
        <strain evidence="2 3">PK2</strain>
    </source>
</reference>
<dbReference type="PATRIC" id="fig|1439726.3.peg.3324"/>
<dbReference type="PANTHER" id="PTHR43433:SF5">
    <property type="entry name" value="AB HYDROLASE-1 DOMAIN-CONTAINING PROTEIN"/>
    <property type="match status" value="1"/>
</dbReference>
<proteinExistence type="predicted"/>
<evidence type="ECO:0000313" key="3">
    <source>
        <dbReference type="Proteomes" id="UP000094622"/>
    </source>
</evidence>
<comment type="caution">
    <text evidence="2">The sequence shown here is derived from an EMBL/GenBank/DDBJ whole genome shotgun (WGS) entry which is preliminary data.</text>
</comment>
<dbReference type="SUPFAM" id="SSF53474">
    <property type="entry name" value="alpha/beta-Hydrolases"/>
    <property type="match status" value="1"/>
</dbReference>
<dbReference type="EMBL" id="MCRJ01000086">
    <property type="protein sequence ID" value="ODN69528.1"/>
    <property type="molecule type" value="Genomic_DNA"/>
</dbReference>
<dbReference type="EC" id="3.8.1.3" evidence="2"/>